<feature type="transmembrane region" description="Helical" evidence="1">
    <location>
        <begin position="16"/>
        <end position="41"/>
    </location>
</feature>
<keyword evidence="3" id="KW-1185">Reference proteome</keyword>
<sequence length="277" mass="31614">MQGSVVKSVHRNRLIVFQYILIFFLPFWGVFAEGRSFIYYIEWKEVKGSRGYIVEVRGAAPPQTTILEKKVQENEIEFRLESGSYEYRIAALNRFGKPSAFTPWTGFKVEQDRPKEIALAEKEAASKPKVSSRVFVPGWGFYRNGEKLKAMSVWGGLAALAVLGNAEREAGNRLASDSKNDPKVIGILGMQTSPLVAAYLWEERSHHKSQYDMHQRNQFVLGGLALLTVTFSLWFENRLPPDQTVTLKVRPDTPFALTSIVREGIATKWELDYTWRF</sequence>
<keyword evidence="1" id="KW-0812">Transmembrane</keyword>
<keyword evidence="1" id="KW-1133">Transmembrane helix</keyword>
<gene>
    <name evidence="2" type="ORF">EHO60_15710</name>
</gene>
<comment type="caution">
    <text evidence="2">The sequence shown here is derived from an EMBL/GenBank/DDBJ whole genome shotgun (WGS) entry which is preliminary data.</text>
</comment>
<dbReference type="EMBL" id="RQET01000013">
    <property type="protein sequence ID" value="TGK06478.1"/>
    <property type="molecule type" value="Genomic_DNA"/>
</dbReference>
<protein>
    <submittedName>
        <fullName evidence="2">Fibronectin type III domain-containing protein</fullName>
    </submittedName>
</protein>
<evidence type="ECO:0000313" key="3">
    <source>
        <dbReference type="Proteomes" id="UP000298458"/>
    </source>
</evidence>
<evidence type="ECO:0000313" key="2">
    <source>
        <dbReference type="EMBL" id="TGK06478.1"/>
    </source>
</evidence>
<dbReference type="Proteomes" id="UP000298458">
    <property type="component" value="Unassembled WGS sequence"/>
</dbReference>
<reference evidence="2" key="1">
    <citation type="journal article" date="2019" name="PLoS Negl. Trop. Dis.">
        <title>Revisiting the worldwide diversity of Leptospira species in the environment.</title>
        <authorList>
            <person name="Vincent A.T."/>
            <person name="Schiettekatte O."/>
            <person name="Bourhy P."/>
            <person name="Veyrier F.J."/>
            <person name="Picardeau M."/>
        </authorList>
    </citation>
    <scope>NUCLEOTIDE SEQUENCE [LARGE SCALE GENOMIC DNA]</scope>
    <source>
        <strain evidence="2">SSW15</strain>
    </source>
</reference>
<dbReference type="OrthoDB" id="324412at2"/>
<accession>A0A4R9G4N2</accession>
<proteinExistence type="predicted"/>
<organism evidence="2 3">
    <name type="scientific">Leptospira fletcheri</name>
    <dbReference type="NCBI Taxonomy" id="2484981"/>
    <lineage>
        <taxon>Bacteria</taxon>
        <taxon>Pseudomonadati</taxon>
        <taxon>Spirochaetota</taxon>
        <taxon>Spirochaetia</taxon>
        <taxon>Leptospirales</taxon>
        <taxon>Leptospiraceae</taxon>
        <taxon>Leptospira</taxon>
    </lineage>
</organism>
<evidence type="ECO:0000256" key="1">
    <source>
        <dbReference type="SAM" id="Phobius"/>
    </source>
</evidence>
<dbReference type="AlphaFoldDB" id="A0A4R9G4N2"/>
<name>A0A4R9G4N2_9LEPT</name>
<keyword evidence="1" id="KW-0472">Membrane</keyword>